<dbReference type="KEGG" id="mela:C6568_00330"/>
<dbReference type="InterPro" id="IPR050963">
    <property type="entry name" value="Sirohydro_Cobaltochel/CbiX"/>
</dbReference>
<dbReference type="Proteomes" id="UP000237925">
    <property type="component" value="Chromosome"/>
</dbReference>
<keyword evidence="4" id="KW-1185">Reference proteome</keyword>
<evidence type="ECO:0000256" key="2">
    <source>
        <dbReference type="ARBA" id="ARBA00023239"/>
    </source>
</evidence>
<gene>
    <name evidence="3" type="ORF">C6568_00330</name>
</gene>
<dbReference type="CDD" id="cd03416">
    <property type="entry name" value="CbiX_SirB_N"/>
    <property type="match status" value="1"/>
</dbReference>
<reference evidence="3 4" key="1">
    <citation type="submission" date="2018-03" db="EMBL/GenBank/DDBJ databases">
        <title>Genome sequencing of Melaminivora sp.</title>
        <authorList>
            <person name="Kim S.-J."/>
            <person name="Heo J."/>
            <person name="Ahn J.-H."/>
            <person name="Kwon S.-W."/>
        </authorList>
    </citation>
    <scope>NUCLEOTIDE SEQUENCE [LARGE SCALE GENOMIC DNA]</scope>
    <source>
        <strain evidence="3 4">SC2-9</strain>
    </source>
</reference>
<dbReference type="SUPFAM" id="SSF53800">
    <property type="entry name" value="Chelatase"/>
    <property type="match status" value="1"/>
</dbReference>
<dbReference type="Pfam" id="PF01903">
    <property type="entry name" value="CbiX"/>
    <property type="match status" value="1"/>
</dbReference>
<dbReference type="GO" id="GO:0046872">
    <property type="term" value="F:metal ion binding"/>
    <property type="evidence" value="ECO:0007669"/>
    <property type="project" value="UniProtKB-KW"/>
</dbReference>
<dbReference type="OrthoDB" id="9797895at2"/>
<sequence length="126" mass="13383">MAGSAVILLAHGSRDALWRRSVEAVQAQLRQTQPDVPVRCAYLELCAPTLAQAVRELAAEDAARIAIVPLFLGVGRHVREDLPQQVQALALEHPQLQLALSAPVGEDARLVALLAQLAGEAALGNL</sequence>
<protein>
    <submittedName>
        <fullName evidence="3">Cobalamin biosynthesis protein CbiX</fullName>
    </submittedName>
</protein>
<dbReference type="InterPro" id="IPR002762">
    <property type="entry name" value="CbiX-like"/>
</dbReference>
<dbReference type="PANTHER" id="PTHR33542:SF3">
    <property type="entry name" value="SIROHYDROCHLORIN FERROCHELATASE, CHLOROPLASTIC"/>
    <property type="match status" value="1"/>
</dbReference>
<keyword evidence="2" id="KW-0456">Lyase</keyword>
<keyword evidence="1" id="KW-0479">Metal-binding</keyword>
<dbReference type="Gene3D" id="3.40.50.1400">
    <property type="match status" value="1"/>
</dbReference>
<proteinExistence type="predicted"/>
<evidence type="ECO:0000256" key="1">
    <source>
        <dbReference type="ARBA" id="ARBA00022723"/>
    </source>
</evidence>
<evidence type="ECO:0000313" key="3">
    <source>
        <dbReference type="EMBL" id="AVO47874.1"/>
    </source>
</evidence>
<dbReference type="RefSeq" id="WP_106682357.1">
    <property type="nucleotide sequence ID" value="NZ_CP027667.1"/>
</dbReference>
<dbReference type="GO" id="GO:0016829">
    <property type="term" value="F:lyase activity"/>
    <property type="evidence" value="ECO:0007669"/>
    <property type="project" value="UniProtKB-KW"/>
</dbReference>
<dbReference type="AlphaFoldDB" id="A0A2R3Q879"/>
<organism evidence="3 4">
    <name type="scientific">Melaminivora suipulveris</name>
    <dbReference type="NCBI Taxonomy" id="2109913"/>
    <lineage>
        <taxon>Bacteria</taxon>
        <taxon>Pseudomonadati</taxon>
        <taxon>Pseudomonadota</taxon>
        <taxon>Betaproteobacteria</taxon>
        <taxon>Burkholderiales</taxon>
        <taxon>Comamonadaceae</taxon>
        <taxon>Melaminivora</taxon>
    </lineage>
</organism>
<evidence type="ECO:0000313" key="4">
    <source>
        <dbReference type="Proteomes" id="UP000237925"/>
    </source>
</evidence>
<dbReference type="PANTHER" id="PTHR33542">
    <property type="entry name" value="SIROHYDROCHLORIN FERROCHELATASE, CHLOROPLASTIC"/>
    <property type="match status" value="1"/>
</dbReference>
<dbReference type="EMBL" id="CP027667">
    <property type="protein sequence ID" value="AVO47874.1"/>
    <property type="molecule type" value="Genomic_DNA"/>
</dbReference>
<name>A0A2R3Q879_9BURK</name>
<accession>A0A2R3Q879</accession>